<dbReference type="RefSeq" id="WP_133601513.1">
    <property type="nucleotide sequence ID" value="NZ_JBKBOZ010000006.1"/>
</dbReference>
<keyword evidence="4" id="KW-1185">Reference proteome</keyword>
<dbReference type="Gene3D" id="3.60.21.70">
    <property type="entry name" value="PhoD-like phosphatase"/>
    <property type="match status" value="1"/>
</dbReference>
<feature type="region of interest" description="Disordered" evidence="1">
    <location>
        <begin position="548"/>
        <end position="567"/>
    </location>
</feature>
<dbReference type="InterPro" id="IPR052900">
    <property type="entry name" value="Phospholipid_Metab_Enz"/>
</dbReference>
<comment type="caution">
    <text evidence="3">The sequence shown here is derived from an EMBL/GenBank/DDBJ whole genome shotgun (WGS) entry which is preliminary data.</text>
</comment>
<sequence>MKRLLAELCSVFPPLHRVERARALSPEGVDEVRVLTALRPERGWPRHWAWLPVRMAEDEQGGAITPLRADLPLSQQLHLQPFEHADVSRLPGDALRGALPAAWFPPLQDPVSGQACGLLCLFVYADLAQQQREGQAGETTLDAALATALAQDPLQLRHAFTPLPPEDETAARPGEGLGFVLAACQYPPQMLDVSPGAERDPARAGPGQAALARLLAFTRASAAGRQTSLLLLAGDQIYADATGGLADGRNSVDRYARPYQQFKAGLPRHLPPSLARIVHAPDDHEIVDNWEPVADPSAPGGQRRGPLVDAALAAAWAARWEAGEREGVLEHFWHRFDWRGAAFFVADARTEREPRHVARLDQAQMLSACQRQAFEAWLQARAGRPRFVLSGSLPLPRRRATRAHAASALRSDAWDGYPASLHWLLGTLWTQRAQDVVLLSGDEHRSGYVRAEIAPVDGSGPAVRLVSIHSSALYAPWPFAVTRAEDFAAPESFEFQAPGGQVLRCTVSAWHDAPGDGFAHLRLDPDGSRLRLWFDRAGRALHQALAGADEAQWPAPDGEFPLGGGQG</sequence>
<dbReference type="InterPro" id="IPR029052">
    <property type="entry name" value="Metallo-depent_PP-like"/>
</dbReference>
<dbReference type="InterPro" id="IPR038607">
    <property type="entry name" value="PhoD-like_sf"/>
</dbReference>
<proteinExistence type="predicted"/>
<reference evidence="3 4" key="1">
    <citation type="submission" date="2019-03" db="EMBL/GenBank/DDBJ databases">
        <title>Genomic Encyclopedia of Type Strains, Phase IV (KMG-IV): sequencing the most valuable type-strain genomes for metagenomic binning, comparative biology and taxonomic classification.</title>
        <authorList>
            <person name="Goeker M."/>
        </authorList>
    </citation>
    <scope>NUCLEOTIDE SEQUENCE [LARGE SCALE GENOMIC DNA]</scope>
    <source>
        <strain evidence="3 4">DSM 25082</strain>
    </source>
</reference>
<dbReference type="AlphaFoldDB" id="A0A4R6N9Z8"/>
<name>A0A4R6N9Z8_9BURK</name>
<feature type="domain" description="PhoD-like phosphatase metallophosphatase" evidence="2">
    <location>
        <begin position="222"/>
        <end position="450"/>
    </location>
</feature>
<dbReference type="EMBL" id="SNXE01000001">
    <property type="protein sequence ID" value="TDP12559.1"/>
    <property type="molecule type" value="Genomic_DNA"/>
</dbReference>
<evidence type="ECO:0000259" key="2">
    <source>
        <dbReference type="Pfam" id="PF09423"/>
    </source>
</evidence>
<protein>
    <submittedName>
        <fullName evidence="3">PhoD-like phosphatase</fullName>
    </submittedName>
</protein>
<dbReference type="OrthoDB" id="9795624at2"/>
<dbReference type="PANTHER" id="PTHR43606">
    <property type="entry name" value="PHOSPHATASE, PUTATIVE (AFU_ORTHOLOGUE AFUA_6G08710)-RELATED"/>
    <property type="match status" value="1"/>
</dbReference>
<dbReference type="PANTHER" id="PTHR43606:SF2">
    <property type="entry name" value="ALKALINE PHOSPHATASE FAMILY PROTEIN (AFU_ORTHOLOGUE AFUA_5G03860)"/>
    <property type="match status" value="1"/>
</dbReference>
<accession>A0A4R6N9Z8</accession>
<evidence type="ECO:0000313" key="4">
    <source>
        <dbReference type="Proteomes" id="UP000295357"/>
    </source>
</evidence>
<dbReference type="SUPFAM" id="SSF56300">
    <property type="entry name" value="Metallo-dependent phosphatases"/>
    <property type="match status" value="1"/>
</dbReference>
<dbReference type="Proteomes" id="UP000295357">
    <property type="component" value="Unassembled WGS sequence"/>
</dbReference>
<evidence type="ECO:0000313" key="3">
    <source>
        <dbReference type="EMBL" id="TDP12559.1"/>
    </source>
</evidence>
<dbReference type="InterPro" id="IPR018946">
    <property type="entry name" value="PhoD-like_MPP"/>
</dbReference>
<gene>
    <name evidence="3" type="ORF">DFR39_10131</name>
</gene>
<evidence type="ECO:0000256" key="1">
    <source>
        <dbReference type="SAM" id="MobiDB-lite"/>
    </source>
</evidence>
<organism evidence="3 4">
    <name type="scientific">Roseateles asaccharophilus</name>
    <dbReference type="NCBI Taxonomy" id="582607"/>
    <lineage>
        <taxon>Bacteria</taxon>
        <taxon>Pseudomonadati</taxon>
        <taxon>Pseudomonadota</taxon>
        <taxon>Betaproteobacteria</taxon>
        <taxon>Burkholderiales</taxon>
        <taxon>Sphaerotilaceae</taxon>
        <taxon>Roseateles</taxon>
    </lineage>
</organism>
<dbReference type="Pfam" id="PF09423">
    <property type="entry name" value="PhoD"/>
    <property type="match status" value="1"/>
</dbReference>